<dbReference type="Gene3D" id="3.40.630.30">
    <property type="match status" value="1"/>
</dbReference>
<accession>A0ABN5WLE7</accession>
<dbReference type="CDD" id="cd04301">
    <property type="entry name" value="NAT_SF"/>
    <property type="match status" value="1"/>
</dbReference>
<evidence type="ECO:0000313" key="3">
    <source>
        <dbReference type="Proteomes" id="UP001059971"/>
    </source>
</evidence>
<protein>
    <submittedName>
        <fullName evidence="2">N-acetyltransferase GCN5</fullName>
    </submittedName>
</protein>
<evidence type="ECO:0000313" key="2">
    <source>
        <dbReference type="EMBL" id="BBF70381.1"/>
    </source>
</evidence>
<proteinExistence type="predicted"/>
<reference evidence="2" key="1">
    <citation type="submission" date="2018-07" db="EMBL/GenBank/DDBJ databases">
        <title>Complete genome sequence of Sphingomonas bisphenolicum strain AO1, a bisphenol A degradative bacterium isolated from Japanese farm field.</title>
        <authorList>
            <person name="Murakami M."/>
            <person name="Koh M."/>
            <person name="Koba S."/>
            <person name="Matsumura Y."/>
        </authorList>
    </citation>
    <scope>NUCLEOTIDE SEQUENCE</scope>
    <source>
        <strain evidence="2">AO1</strain>
    </source>
</reference>
<dbReference type="Pfam" id="PF00583">
    <property type="entry name" value="Acetyltransf_1"/>
    <property type="match status" value="1"/>
</dbReference>
<dbReference type="Proteomes" id="UP001059971">
    <property type="component" value="Chromosome 1"/>
</dbReference>
<name>A0ABN5WLE7_9SPHN</name>
<dbReference type="PROSITE" id="PS51186">
    <property type="entry name" value="GNAT"/>
    <property type="match status" value="1"/>
</dbReference>
<dbReference type="InterPro" id="IPR016181">
    <property type="entry name" value="Acyl_CoA_acyltransferase"/>
</dbReference>
<organism evidence="2 3">
    <name type="scientific">Sphingomonas bisphenolicum</name>
    <dbReference type="NCBI Taxonomy" id="296544"/>
    <lineage>
        <taxon>Bacteria</taxon>
        <taxon>Pseudomonadati</taxon>
        <taxon>Pseudomonadota</taxon>
        <taxon>Alphaproteobacteria</taxon>
        <taxon>Sphingomonadales</taxon>
        <taxon>Sphingomonadaceae</taxon>
        <taxon>Sphingomonas</taxon>
    </lineage>
</organism>
<dbReference type="SUPFAM" id="SSF55729">
    <property type="entry name" value="Acyl-CoA N-acyltransferases (Nat)"/>
    <property type="match status" value="1"/>
</dbReference>
<feature type="domain" description="N-acetyltransferase" evidence="1">
    <location>
        <begin position="2"/>
        <end position="158"/>
    </location>
</feature>
<gene>
    <name evidence="2" type="ORF">SBA_ch1_25810</name>
</gene>
<dbReference type="EMBL" id="AP018817">
    <property type="protein sequence ID" value="BBF70381.1"/>
    <property type="molecule type" value="Genomic_DNA"/>
</dbReference>
<dbReference type="RefSeq" id="WP_261934752.1">
    <property type="nucleotide sequence ID" value="NZ_AP018817.1"/>
</dbReference>
<sequence length="159" mass="17245">MSFWRPMRKADIPAVAAISDAVHGAYTERPDIYGERLQLYPAGCWMLERAGKAQGYLISHPWRGDRPPRLNIPILAVPGGADHYYLHDLALLPEARGTGAAADAMRLVVDQANGAGFARIALTAVNGADAFWRKHGFLPAVGKMAYGGDSLAMERKTAE</sequence>
<dbReference type="InterPro" id="IPR000182">
    <property type="entry name" value="GNAT_dom"/>
</dbReference>
<keyword evidence="3" id="KW-1185">Reference proteome</keyword>
<evidence type="ECO:0000259" key="1">
    <source>
        <dbReference type="PROSITE" id="PS51186"/>
    </source>
</evidence>